<protein>
    <submittedName>
        <fullName evidence="2">Fructose-16-bisphosphatase cytosolic-like</fullName>
    </submittedName>
</protein>
<dbReference type="EMBL" id="LXQA010078491">
    <property type="protein sequence ID" value="MCI11010.1"/>
    <property type="molecule type" value="Genomic_DNA"/>
</dbReference>
<comment type="caution">
    <text evidence="2">The sequence shown here is derived from an EMBL/GenBank/DDBJ whole genome shotgun (WGS) entry which is preliminary data.</text>
</comment>
<reference evidence="2 3" key="1">
    <citation type="journal article" date="2018" name="Front. Plant Sci.">
        <title>Red Clover (Trifolium pratense) and Zigzag Clover (T. medium) - A Picture of Genomic Similarities and Differences.</title>
        <authorList>
            <person name="Dluhosova J."/>
            <person name="Istvanek J."/>
            <person name="Nedelnik J."/>
            <person name="Repkova J."/>
        </authorList>
    </citation>
    <scope>NUCLEOTIDE SEQUENCE [LARGE SCALE GENOMIC DNA]</scope>
    <source>
        <strain evidence="3">cv. 10/8</strain>
        <tissue evidence="2">Leaf</tissue>
    </source>
</reference>
<dbReference type="SUPFAM" id="SSF56655">
    <property type="entry name" value="Carbohydrate phosphatase"/>
    <property type="match status" value="1"/>
</dbReference>
<evidence type="ECO:0000313" key="3">
    <source>
        <dbReference type="Proteomes" id="UP000265520"/>
    </source>
</evidence>
<feature type="domain" description="Fructose-1-6-bisphosphatase class I N-terminal" evidence="1">
    <location>
        <begin position="1"/>
        <end position="23"/>
    </location>
</feature>
<dbReference type="InterPro" id="IPR033391">
    <property type="entry name" value="FBPase_N"/>
</dbReference>
<dbReference type="AlphaFoldDB" id="A0A392PHP3"/>
<feature type="non-terminal residue" evidence="2">
    <location>
        <position position="1"/>
    </location>
</feature>
<proteinExistence type="predicted"/>
<dbReference type="Gene3D" id="3.30.540.10">
    <property type="entry name" value="Fructose-1,6-Bisphosphatase, subunit A, domain 1"/>
    <property type="match status" value="1"/>
</dbReference>
<keyword evidence="3" id="KW-1185">Reference proteome</keyword>
<accession>A0A392PHP3</accession>
<name>A0A392PHP3_9FABA</name>
<evidence type="ECO:0000259" key="1">
    <source>
        <dbReference type="Pfam" id="PF00316"/>
    </source>
</evidence>
<evidence type="ECO:0000313" key="2">
    <source>
        <dbReference type="EMBL" id="MCI11010.1"/>
    </source>
</evidence>
<dbReference type="Pfam" id="PF00316">
    <property type="entry name" value="FBPase"/>
    <property type="match status" value="1"/>
</dbReference>
<dbReference type="Proteomes" id="UP000265520">
    <property type="component" value="Unassembled WGS sequence"/>
</dbReference>
<sequence length="23" mass="2361">YCVVFDPLDGSSNIDCGVSIGTV</sequence>
<organism evidence="2 3">
    <name type="scientific">Trifolium medium</name>
    <dbReference type="NCBI Taxonomy" id="97028"/>
    <lineage>
        <taxon>Eukaryota</taxon>
        <taxon>Viridiplantae</taxon>
        <taxon>Streptophyta</taxon>
        <taxon>Embryophyta</taxon>
        <taxon>Tracheophyta</taxon>
        <taxon>Spermatophyta</taxon>
        <taxon>Magnoliopsida</taxon>
        <taxon>eudicotyledons</taxon>
        <taxon>Gunneridae</taxon>
        <taxon>Pentapetalae</taxon>
        <taxon>rosids</taxon>
        <taxon>fabids</taxon>
        <taxon>Fabales</taxon>
        <taxon>Fabaceae</taxon>
        <taxon>Papilionoideae</taxon>
        <taxon>50 kb inversion clade</taxon>
        <taxon>NPAAA clade</taxon>
        <taxon>Hologalegina</taxon>
        <taxon>IRL clade</taxon>
        <taxon>Trifolieae</taxon>
        <taxon>Trifolium</taxon>
    </lineage>
</organism>